<evidence type="ECO:0000256" key="7">
    <source>
        <dbReference type="SAM" id="Phobius"/>
    </source>
</evidence>
<evidence type="ECO:0000256" key="5">
    <source>
        <dbReference type="ARBA" id="ARBA00022989"/>
    </source>
</evidence>
<dbReference type="InterPro" id="IPR051125">
    <property type="entry name" value="ABC-4/HrtB_transporter"/>
</dbReference>
<gene>
    <name evidence="9" type="ORF">D3M95_06540</name>
</gene>
<organism evidence="9 10">
    <name type="scientific">Corynebacterium falsenii</name>
    <dbReference type="NCBI Taxonomy" id="108486"/>
    <lineage>
        <taxon>Bacteria</taxon>
        <taxon>Bacillati</taxon>
        <taxon>Actinomycetota</taxon>
        <taxon>Actinomycetes</taxon>
        <taxon>Mycobacteriales</taxon>
        <taxon>Corynebacteriaceae</taxon>
        <taxon>Corynebacterium</taxon>
    </lineage>
</organism>
<dbReference type="GO" id="GO:0005886">
    <property type="term" value="C:plasma membrane"/>
    <property type="evidence" value="ECO:0007669"/>
    <property type="project" value="UniProtKB-SubCell"/>
</dbReference>
<feature type="transmembrane region" description="Helical" evidence="7">
    <location>
        <begin position="16"/>
        <end position="41"/>
    </location>
</feature>
<feature type="transmembrane region" description="Helical" evidence="7">
    <location>
        <begin position="209"/>
        <end position="231"/>
    </location>
</feature>
<dbReference type="PANTHER" id="PTHR43738:SF1">
    <property type="entry name" value="HEMIN TRANSPORT SYSTEM PERMEASE PROTEIN HRTB-RELATED"/>
    <property type="match status" value="1"/>
</dbReference>
<keyword evidence="3" id="KW-1003">Cell membrane</keyword>
<keyword evidence="4 7" id="KW-0812">Transmembrane</keyword>
<dbReference type="InterPro" id="IPR003838">
    <property type="entry name" value="ABC3_permease_C"/>
</dbReference>
<keyword evidence="6 7" id="KW-0472">Membrane</keyword>
<evidence type="ECO:0000256" key="3">
    <source>
        <dbReference type="ARBA" id="ARBA00022475"/>
    </source>
</evidence>
<evidence type="ECO:0000256" key="1">
    <source>
        <dbReference type="ARBA" id="ARBA00004651"/>
    </source>
</evidence>
<dbReference type="STRING" id="1451189.CFAL_06470"/>
<dbReference type="Proteomes" id="UP000285278">
    <property type="component" value="Unassembled WGS sequence"/>
</dbReference>
<dbReference type="PANTHER" id="PTHR43738">
    <property type="entry name" value="ABC TRANSPORTER, MEMBRANE PROTEIN"/>
    <property type="match status" value="1"/>
</dbReference>
<name>A0A418Q751_9CORY</name>
<feature type="transmembrane region" description="Helical" evidence="7">
    <location>
        <begin position="299"/>
        <end position="318"/>
    </location>
</feature>
<dbReference type="Pfam" id="PF02687">
    <property type="entry name" value="FtsX"/>
    <property type="match status" value="1"/>
</dbReference>
<keyword evidence="2" id="KW-0813">Transport</keyword>
<feature type="transmembrane region" description="Helical" evidence="7">
    <location>
        <begin position="252"/>
        <end position="279"/>
    </location>
</feature>
<evidence type="ECO:0000256" key="4">
    <source>
        <dbReference type="ARBA" id="ARBA00022692"/>
    </source>
</evidence>
<evidence type="ECO:0000256" key="6">
    <source>
        <dbReference type="ARBA" id="ARBA00023136"/>
    </source>
</evidence>
<dbReference type="EMBL" id="QXJK01000005">
    <property type="protein sequence ID" value="RIX34953.1"/>
    <property type="molecule type" value="Genomic_DNA"/>
</dbReference>
<keyword evidence="5 7" id="KW-1133">Transmembrane helix</keyword>
<evidence type="ECO:0000313" key="9">
    <source>
        <dbReference type="EMBL" id="RIX34953.1"/>
    </source>
</evidence>
<proteinExistence type="predicted"/>
<protein>
    <submittedName>
        <fullName evidence="9">ABC transporter permease</fullName>
    </submittedName>
</protein>
<accession>A0A418Q751</accession>
<sequence length="329" mass="34451">MFQGIKELRAAKGRTALIIITVGMITVLVTFLSSLAAGLAYQSVSALKNQLGNNEALVLQDNGVTNLSTSRLNDQQLTEIEQAGGQALYMARDRVGSDTVILLSDPSLAPGTVQVPEALKSAAEQTYKSDPQIPNVTFTDTELYLDHQPVILASPNLVLRLPGTSTAATVDTSNSKAMDVVDHMKDAKVLQGKDRWNASASYSGEQTSLNMMITLLYVISALVLGAFFTVWTMQRLRGVAISSALGASRKVLVADSLSQAALVLLVGITSGVLITWVAGSFAGSAMPIVLDASTLLRPAAILAAAGILGAAVSIKPVLSVSPRTALQSA</sequence>
<reference evidence="9 10" key="1">
    <citation type="submission" date="2018-09" db="EMBL/GenBank/DDBJ databases">
        <title>Optimization and identification of Corynebacterium falsenii FN1-14 from fish paste.</title>
        <authorList>
            <person name="Daroonpunt R."/>
            <person name="Tanasupawat S."/>
        </authorList>
    </citation>
    <scope>NUCLEOTIDE SEQUENCE [LARGE SCALE GENOMIC DNA]</scope>
    <source>
        <strain evidence="9 10">FN1-14</strain>
    </source>
</reference>
<keyword evidence="10" id="KW-1185">Reference proteome</keyword>
<evidence type="ECO:0000313" key="10">
    <source>
        <dbReference type="Proteomes" id="UP000285278"/>
    </source>
</evidence>
<evidence type="ECO:0000259" key="8">
    <source>
        <dbReference type="Pfam" id="PF02687"/>
    </source>
</evidence>
<comment type="caution">
    <text evidence="9">The sequence shown here is derived from an EMBL/GenBank/DDBJ whole genome shotgun (WGS) entry which is preliminary data.</text>
</comment>
<dbReference type="RefSeq" id="WP_119664780.1">
    <property type="nucleotide sequence ID" value="NZ_QXJK01000005.1"/>
</dbReference>
<evidence type="ECO:0000256" key="2">
    <source>
        <dbReference type="ARBA" id="ARBA00022448"/>
    </source>
</evidence>
<feature type="domain" description="ABC3 transporter permease C-terminal" evidence="8">
    <location>
        <begin position="211"/>
        <end position="320"/>
    </location>
</feature>
<dbReference type="AlphaFoldDB" id="A0A418Q751"/>
<comment type="subcellular location">
    <subcellularLocation>
        <location evidence="1">Cell membrane</location>
        <topology evidence="1">Multi-pass membrane protein</topology>
    </subcellularLocation>
</comment>
<dbReference type="OrthoDB" id="5242186at2"/>